<dbReference type="InterPro" id="IPR036291">
    <property type="entry name" value="NAD(P)-bd_dom_sf"/>
</dbReference>
<keyword evidence="2" id="KW-0521">NADP</keyword>
<evidence type="ECO:0000313" key="4">
    <source>
        <dbReference type="EMBL" id="RBA18254.1"/>
    </source>
</evidence>
<dbReference type="Gene3D" id="3.90.25.10">
    <property type="entry name" value="UDP-galactose 4-epimerase, domain 1"/>
    <property type="match status" value="1"/>
</dbReference>
<dbReference type="PANTHER" id="PTHR42748:SF31">
    <property type="entry name" value="NMRA-LIKE DOMAIN-CONTAINING PROTEIN-RELATED"/>
    <property type="match status" value="1"/>
</dbReference>
<dbReference type="InterPro" id="IPR051164">
    <property type="entry name" value="NmrA-like_oxidored"/>
</dbReference>
<evidence type="ECO:0000256" key="1">
    <source>
        <dbReference type="ARBA" id="ARBA00006328"/>
    </source>
</evidence>
<dbReference type="Pfam" id="PF05368">
    <property type="entry name" value="NmrA"/>
    <property type="match status" value="1"/>
</dbReference>
<dbReference type="InterPro" id="IPR008030">
    <property type="entry name" value="NmrA-like"/>
</dbReference>
<dbReference type="AlphaFoldDB" id="A0A365NBQ6"/>
<organism evidence="4 5">
    <name type="scientific">Gibberella intermedia</name>
    <name type="common">Bulb rot disease fungus</name>
    <name type="synonym">Fusarium proliferatum</name>
    <dbReference type="NCBI Taxonomy" id="948311"/>
    <lineage>
        <taxon>Eukaryota</taxon>
        <taxon>Fungi</taxon>
        <taxon>Dikarya</taxon>
        <taxon>Ascomycota</taxon>
        <taxon>Pezizomycotina</taxon>
        <taxon>Sordariomycetes</taxon>
        <taxon>Hypocreomycetidae</taxon>
        <taxon>Hypocreales</taxon>
        <taxon>Nectriaceae</taxon>
        <taxon>Fusarium</taxon>
        <taxon>Fusarium fujikuroi species complex</taxon>
    </lineage>
</organism>
<dbReference type="Proteomes" id="UP000251714">
    <property type="component" value="Unassembled WGS sequence"/>
</dbReference>
<gene>
    <name evidence="4" type="ORF">FPRO05_10549</name>
</gene>
<protein>
    <submittedName>
        <fullName evidence="4">NmrA family transcriptional regulator</fullName>
    </submittedName>
</protein>
<evidence type="ECO:0000256" key="2">
    <source>
        <dbReference type="ARBA" id="ARBA00022857"/>
    </source>
</evidence>
<dbReference type="SUPFAM" id="SSF51735">
    <property type="entry name" value="NAD(P)-binding Rossmann-fold domains"/>
    <property type="match status" value="1"/>
</dbReference>
<dbReference type="GO" id="GO:0005634">
    <property type="term" value="C:nucleus"/>
    <property type="evidence" value="ECO:0007669"/>
    <property type="project" value="TreeGrafter"/>
</dbReference>
<evidence type="ECO:0000259" key="3">
    <source>
        <dbReference type="Pfam" id="PF05368"/>
    </source>
</evidence>
<dbReference type="CDD" id="cd05251">
    <property type="entry name" value="NmrA_like_SDR_a"/>
    <property type="match status" value="1"/>
</dbReference>
<dbReference type="Gene3D" id="3.40.50.720">
    <property type="entry name" value="NAD(P)-binding Rossmann-like Domain"/>
    <property type="match status" value="1"/>
</dbReference>
<dbReference type="PANTHER" id="PTHR42748">
    <property type="entry name" value="NITROGEN METABOLITE REPRESSION PROTEIN NMRA FAMILY MEMBER"/>
    <property type="match status" value="1"/>
</dbReference>
<comment type="similarity">
    <text evidence="1">Belongs to the NmrA-type oxidoreductase family.</text>
</comment>
<feature type="domain" description="NmrA-like" evidence="3">
    <location>
        <begin position="1"/>
        <end position="286"/>
    </location>
</feature>
<sequence>MSKLLTVFGATGNQGGSVIRAILADPFLSKEFTLRGITRDASKPAAKDLASRGVEIKTANLSSADLVASAIAGSHTVFLVTSPDFFNPSASPELAHGKIVADAAVAANVKHLIYSSLLNVTKETGGRLSHVVHFDQKAQVEEYIRSKSIFSTFVLPGYFMSNYSVSQMLRKGSDGAYSLAYPVSDKARFPLIDADADIGKYVAAVLRDPATHYGKQILAASDYYTPKRILSEFEEVTGHRANFIQVDAETYKSFLPPSMAQEMLENHLFIEDPGYYKGQSLEASEKLLAEVGLKSTSWKDFLKKNSNAFP</sequence>
<proteinExistence type="inferred from homology"/>
<evidence type="ECO:0000313" key="5">
    <source>
        <dbReference type="Proteomes" id="UP000251714"/>
    </source>
</evidence>
<comment type="caution">
    <text evidence="4">The sequence shown here is derived from an EMBL/GenBank/DDBJ whole genome shotgun (WGS) entry which is preliminary data.</text>
</comment>
<reference evidence="4 5" key="1">
    <citation type="submission" date="2017-12" db="EMBL/GenBank/DDBJ databases">
        <title>Genome sequence of the mycotoxigenic crop pathogen Fusarium proliferatum, strain ITEM 2341 from Date Palm.</title>
        <authorList>
            <person name="Almiman B.F."/>
            <person name="Shittu T.A."/>
            <person name="Muthumeenakshi S."/>
            <person name="Baroncelli R."/>
            <person name="Sreenivasaprasada S."/>
        </authorList>
    </citation>
    <scope>NUCLEOTIDE SEQUENCE [LARGE SCALE GENOMIC DNA]</scope>
    <source>
        <strain evidence="4 5">ITEM 2341</strain>
    </source>
</reference>
<dbReference type="EMBL" id="PKMI01000014">
    <property type="protein sequence ID" value="RBA18254.1"/>
    <property type="molecule type" value="Genomic_DNA"/>
</dbReference>
<name>A0A365NBQ6_GIBIN</name>
<accession>A0A365NBQ6</accession>